<dbReference type="Pfam" id="PF00378">
    <property type="entry name" value="ECH_1"/>
    <property type="match status" value="1"/>
</dbReference>
<dbReference type="InterPro" id="IPR001753">
    <property type="entry name" value="Enoyl-CoA_hydra/iso"/>
</dbReference>
<reference evidence="2 3" key="1">
    <citation type="submission" date="2021-08" db="EMBL/GenBank/DDBJ databases">
        <authorList>
            <person name="Peeters C."/>
        </authorList>
    </citation>
    <scope>NUCLEOTIDE SEQUENCE [LARGE SCALE GENOMIC DNA]</scope>
    <source>
        <strain evidence="2 3">LMG 21510</strain>
    </source>
</reference>
<dbReference type="Proteomes" id="UP000721236">
    <property type="component" value="Unassembled WGS sequence"/>
</dbReference>
<keyword evidence="2" id="KW-0456">Lyase</keyword>
<name>A0ABM8WKM6_9BURK</name>
<comment type="caution">
    <text evidence="2">The sequence shown here is derived from an EMBL/GenBank/DDBJ whole genome shotgun (WGS) entry which is preliminary data.</text>
</comment>
<comment type="similarity">
    <text evidence="1">Belongs to the enoyl-CoA hydratase/isomerase family.</text>
</comment>
<dbReference type="EC" id="4.1.3.36" evidence="2"/>
<dbReference type="PANTHER" id="PTHR42964">
    <property type="entry name" value="ENOYL-COA HYDRATASE"/>
    <property type="match status" value="1"/>
</dbReference>
<evidence type="ECO:0000256" key="1">
    <source>
        <dbReference type="ARBA" id="ARBA00005254"/>
    </source>
</evidence>
<dbReference type="PANTHER" id="PTHR42964:SF1">
    <property type="entry name" value="POLYKETIDE BIOSYNTHESIS ENOYL-COA HYDRATASE PKSH-RELATED"/>
    <property type="match status" value="1"/>
</dbReference>
<keyword evidence="3" id="KW-1185">Reference proteome</keyword>
<dbReference type="InterPro" id="IPR029045">
    <property type="entry name" value="ClpP/crotonase-like_dom_sf"/>
</dbReference>
<dbReference type="SUPFAM" id="SSF52096">
    <property type="entry name" value="ClpP/crotonase"/>
    <property type="match status" value="1"/>
</dbReference>
<protein>
    <submittedName>
        <fullName evidence="2">1,4-dihydroxy-2-naphthoyl-CoA synthase</fullName>
        <ecNumber evidence="2">4.1.3.36</ecNumber>
    </submittedName>
</protein>
<evidence type="ECO:0000313" key="3">
    <source>
        <dbReference type="Proteomes" id="UP000721236"/>
    </source>
</evidence>
<dbReference type="EMBL" id="CAJZAH010000001">
    <property type="protein sequence ID" value="CAG9167930.1"/>
    <property type="molecule type" value="Genomic_DNA"/>
</dbReference>
<sequence length="247" mass="25825">MSDAPLLLRREGEVCRVVLNRPQQGNALSRELVDALNAALDACGSRPPACLVIEGAGRHFCTGFDLSGLADETDDSLLARFTRIELLLQRVNRAPFHTVAVAQGRVMGAGADLFAACAERIAVAGASFAFPGWRGFGLVLGSRRLAAHVGARRARAWIKDGRLIDDQEALAAGLATARVEAAPHTCPPPGPAQPAAALVRATDGNADLNDAADLAALVRSAAVPGLRERVAAYVERQAAARRAAGAR</sequence>
<evidence type="ECO:0000313" key="2">
    <source>
        <dbReference type="EMBL" id="CAG9167930.1"/>
    </source>
</evidence>
<dbReference type="GO" id="GO:0008935">
    <property type="term" value="F:1,4-dihydroxy-2-naphthoyl-CoA synthase activity"/>
    <property type="evidence" value="ECO:0007669"/>
    <property type="project" value="UniProtKB-EC"/>
</dbReference>
<organism evidence="2 3">
    <name type="scientific">Cupriavidus respiraculi</name>
    <dbReference type="NCBI Taxonomy" id="195930"/>
    <lineage>
        <taxon>Bacteria</taxon>
        <taxon>Pseudomonadati</taxon>
        <taxon>Pseudomonadota</taxon>
        <taxon>Betaproteobacteria</taxon>
        <taxon>Burkholderiales</taxon>
        <taxon>Burkholderiaceae</taxon>
        <taxon>Cupriavidus</taxon>
    </lineage>
</organism>
<dbReference type="CDD" id="cd06558">
    <property type="entry name" value="crotonase-like"/>
    <property type="match status" value="1"/>
</dbReference>
<gene>
    <name evidence="2" type="primary">menB_1</name>
    <name evidence="2" type="ORF">LMG21510_00902</name>
</gene>
<accession>A0ABM8WKM6</accession>
<dbReference type="Gene3D" id="3.90.226.10">
    <property type="entry name" value="2-enoyl-CoA Hydratase, Chain A, domain 1"/>
    <property type="match status" value="1"/>
</dbReference>
<dbReference type="InterPro" id="IPR051683">
    <property type="entry name" value="Enoyl-CoA_Hydratase/Isomerase"/>
</dbReference>
<proteinExistence type="inferred from homology"/>